<comment type="pathway">
    <text evidence="4">Amino-acid biosynthesis; L-proline biosynthesis; L-proline from L-glutamate 5-semialdehyde: step 1/1.</text>
</comment>
<accession>A0ABW8U6K2</accession>
<dbReference type="SUPFAM" id="SSF48179">
    <property type="entry name" value="6-phosphogluconate dehydrogenase C-terminal domain-like"/>
    <property type="match status" value="1"/>
</dbReference>
<dbReference type="SUPFAM" id="SSF51735">
    <property type="entry name" value="NAD(P)-binding Rossmann-fold domains"/>
    <property type="match status" value="1"/>
</dbReference>
<dbReference type="RefSeq" id="WP_407069229.1">
    <property type="nucleotide sequence ID" value="NZ_JBJJXE010000009.1"/>
</dbReference>
<dbReference type="HAMAP" id="MF_01925">
    <property type="entry name" value="P5C_reductase"/>
    <property type="match status" value="1"/>
</dbReference>
<keyword evidence="4" id="KW-0963">Cytoplasm</keyword>
<proteinExistence type="inferred from homology"/>
<keyword evidence="2 4" id="KW-0521">NADP</keyword>
<evidence type="ECO:0000259" key="6">
    <source>
        <dbReference type="Pfam" id="PF03807"/>
    </source>
</evidence>
<reference evidence="8 9" key="1">
    <citation type="submission" date="2024-11" db="EMBL/GenBank/DDBJ databases">
        <title>First Report of Moraxella oculi in Brazil in an Infectious Bovine Keratoconjunctivitis Outbreak.</title>
        <authorList>
            <person name="Carvalho C.V."/>
            <person name="Domingues R."/>
            <person name="Coutinho C."/>
            <person name="Honorio N.T.B.S."/>
            <person name="Faza D.R.L.R."/>
            <person name="Carvalho W.A."/>
            <person name="Machado A.B.F."/>
            <person name="Martins M.F."/>
            <person name="Gaspar E.B."/>
        </authorList>
    </citation>
    <scope>NUCLEOTIDE SEQUENCE [LARGE SCALE GENOMIC DNA]</scope>
    <source>
        <strain evidence="8 9">2117LE</strain>
    </source>
</reference>
<dbReference type="EC" id="1.5.1.2" evidence="4 5"/>
<keyword evidence="9" id="KW-1185">Reference proteome</keyword>
<dbReference type="PIRSF" id="PIRSF000193">
    <property type="entry name" value="Pyrrol-5-carb_rd"/>
    <property type="match status" value="1"/>
</dbReference>
<dbReference type="Gene3D" id="1.10.3730.10">
    <property type="entry name" value="ProC C-terminal domain-like"/>
    <property type="match status" value="1"/>
</dbReference>
<comment type="function">
    <text evidence="4">Catalyzes the reduction of 1-pyrroline-5-carboxylate (PCA) to L-proline.</text>
</comment>
<dbReference type="GO" id="GO:0004735">
    <property type="term" value="F:pyrroline-5-carboxylate reductase activity"/>
    <property type="evidence" value="ECO:0007669"/>
    <property type="project" value="UniProtKB-EC"/>
</dbReference>
<keyword evidence="4" id="KW-0028">Amino-acid biosynthesis</keyword>
<name>A0ABW8U6K2_9GAMM</name>
<comment type="catalytic activity">
    <reaction evidence="4">
        <text>L-proline + NAD(+) = (S)-1-pyrroline-5-carboxylate + NADH + 2 H(+)</text>
        <dbReference type="Rhea" id="RHEA:14105"/>
        <dbReference type="ChEBI" id="CHEBI:15378"/>
        <dbReference type="ChEBI" id="CHEBI:17388"/>
        <dbReference type="ChEBI" id="CHEBI:57540"/>
        <dbReference type="ChEBI" id="CHEBI:57945"/>
        <dbReference type="ChEBI" id="CHEBI:60039"/>
        <dbReference type="EC" id="1.5.1.2"/>
    </reaction>
</comment>
<dbReference type="Pfam" id="PF14748">
    <property type="entry name" value="P5CR_dimer"/>
    <property type="match status" value="1"/>
</dbReference>
<gene>
    <name evidence="4 8" type="primary">proC</name>
    <name evidence="8" type="ORF">ACJHVH_06585</name>
</gene>
<dbReference type="PANTHER" id="PTHR11645:SF0">
    <property type="entry name" value="PYRROLINE-5-CARBOXYLATE REDUCTASE 3"/>
    <property type="match status" value="1"/>
</dbReference>
<feature type="domain" description="Pyrroline-5-carboxylate reductase catalytic N-terminal" evidence="6">
    <location>
        <begin position="8"/>
        <end position="105"/>
    </location>
</feature>
<keyword evidence="4" id="KW-0641">Proline biosynthesis</keyword>
<comment type="similarity">
    <text evidence="1 4">Belongs to the pyrroline-5-carboxylate reductase family.</text>
</comment>
<evidence type="ECO:0000259" key="7">
    <source>
        <dbReference type="Pfam" id="PF14748"/>
    </source>
</evidence>
<evidence type="ECO:0000256" key="5">
    <source>
        <dbReference type="NCBIfam" id="TIGR00112"/>
    </source>
</evidence>
<evidence type="ECO:0000256" key="2">
    <source>
        <dbReference type="ARBA" id="ARBA00022857"/>
    </source>
</evidence>
<evidence type="ECO:0000256" key="3">
    <source>
        <dbReference type="ARBA" id="ARBA00023002"/>
    </source>
</evidence>
<comment type="subcellular location">
    <subcellularLocation>
        <location evidence="4">Cytoplasm</location>
    </subcellularLocation>
</comment>
<evidence type="ECO:0000256" key="1">
    <source>
        <dbReference type="ARBA" id="ARBA00005525"/>
    </source>
</evidence>
<evidence type="ECO:0000256" key="4">
    <source>
        <dbReference type="HAMAP-Rule" id="MF_01925"/>
    </source>
</evidence>
<dbReference type="Proteomes" id="UP001624684">
    <property type="component" value="Unassembled WGS sequence"/>
</dbReference>
<dbReference type="NCBIfam" id="TIGR00112">
    <property type="entry name" value="proC"/>
    <property type="match status" value="1"/>
</dbReference>
<comment type="caution">
    <text evidence="8">The sequence shown here is derived from an EMBL/GenBank/DDBJ whole genome shotgun (WGS) entry which is preliminary data.</text>
</comment>
<dbReference type="EMBL" id="JBJJXE010000009">
    <property type="protein sequence ID" value="MFL1732661.1"/>
    <property type="molecule type" value="Genomic_DNA"/>
</dbReference>
<dbReference type="InterPro" id="IPR000304">
    <property type="entry name" value="Pyrroline-COOH_reductase"/>
</dbReference>
<dbReference type="InterPro" id="IPR028939">
    <property type="entry name" value="P5C_Rdtase_cat_N"/>
</dbReference>
<dbReference type="Gene3D" id="3.40.50.720">
    <property type="entry name" value="NAD(P)-binding Rossmann-like Domain"/>
    <property type="match status" value="1"/>
</dbReference>
<protein>
    <recommendedName>
        <fullName evidence="4 5">Pyrroline-5-carboxylate reductase</fullName>
        <shortName evidence="4">P5C reductase</shortName>
        <shortName evidence="4">P5CR</shortName>
        <ecNumber evidence="4 5">1.5.1.2</ecNumber>
    </recommendedName>
    <alternativeName>
        <fullName evidence="4">PCA reductase</fullName>
    </alternativeName>
</protein>
<sequence>MNTLDDKKIAFIGGGNMTNAIIDGLLKLKKEQNLNVNLAVSDRNESKREAFVAKGVHSVVPDDAHQIIIDADVLILSVKPQVMEEACQSIIPYLSGQLILSVAAGLSVEALTNMLGGYAKIVRSMPNLPSAVGLGATGLFANNISDEDKAVAGAVMSASGIVAWLDDESQIHAVTALAGSAPAYFFYLLEHMIEQAVLMGLNKDTATALATQSLIGAGELAKTTDPALLRTQVTSKGGTTAAALAVFAEQDFGKIMQDGMKACANRSRELGGELGQ</sequence>
<keyword evidence="3 4" id="KW-0560">Oxidoreductase</keyword>
<feature type="domain" description="Pyrroline-5-carboxylate reductase dimerisation" evidence="7">
    <location>
        <begin position="168"/>
        <end position="270"/>
    </location>
</feature>
<dbReference type="Pfam" id="PF03807">
    <property type="entry name" value="F420_oxidored"/>
    <property type="match status" value="1"/>
</dbReference>
<comment type="catalytic activity">
    <reaction evidence="4">
        <text>L-proline + NADP(+) = (S)-1-pyrroline-5-carboxylate + NADPH + 2 H(+)</text>
        <dbReference type="Rhea" id="RHEA:14109"/>
        <dbReference type="ChEBI" id="CHEBI:15378"/>
        <dbReference type="ChEBI" id="CHEBI:17388"/>
        <dbReference type="ChEBI" id="CHEBI:57783"/>
        <dbReference type="ChEBI" id="CHEBI:58349"/>
        <dbReference type="ChEBI" id="CHEBI:60039"/>
        <dbReference type="EC" id="1.5.1.2"/>
    </reaction>
</comment>
<dbReference type="PANTHER" id="PTHR11645">
    <property type="entry name" value="PYRROLINE-5-CARBOXYLATE REDUCTASE"/>
    <property type="match status" value="1"/>
</dbReference>
<dbReference type="InterPro" id="IPR008927">
    <property type="entry name" value="6-PGluconate_DH-like_C_sf"/>
</dbReference>
<evidence type="ECO:0000313" key="8">
    <source>
        <dbReference type="EMBL" id="MFL1732661.1"/>
    </source>
</evidence>
<evidence type="ECO:0000313" key="9">
    <source>
        <dbReference type="Proteomes" id="UP001624684"/>
    </source>
</evidence>
<organism evidence="8 9">
    <name type="scientific">Moraxella oculi</name>
    <dbReference type="NCBI Taxonomy" id="2940516"/>
    <lineage>
        <taxon>Bacteria</taxon>
        <taxon>Pseudomonadati</taxon>
        <taxon>Pseudomonadota</taxon>
        <taxon>Gammaproteobacteria</taxon>
        <taxon>Moraxellales</taxon>
        <taxon>Moraxellaceae</taxon>
        <taxon>Moraxella</taxon>
    </lineage>
</organism>
<dbReference type="InterPro" id="IPR036291">
    <property type="entry name" value="NAD(P)-bd_dom_sf"/>
</dbReference>
<dbReference type="InterPro" id="IPR029036">
    <property type="entry name" value="P5CR_dimer"/>
</dbReference>